<evidence type="ECO:0000256" key="6">
    <source>
        <dbReference type="ARBA" id="ARBA00023004"/>
    </source>
</evidence>
<dbReference type="InterPro" id="IPR026992">
    <property type="entry name" value="DIOX_N"/>
</dbReference>
<evidence type="ECO:0000256" key="7">
    <source>
        <dbReference type="RuleBase" id="RU003682"/>
    </source>
</evidence>
<comment type="similarity">
    <text evidence="2 7">Belongs to the iron/ascorbate-dependent oxidoreductase family.</text>
</comment>
<dbReference type="Proteomes" id="UP001515500">
    <property type="component" value="Chromosome 19"/>
</dbReference>
<keyword evidence="9" id="KW-1185">Reference proteome</keyword>
<evidence type="ECO:0000256" key="2">
    <source>
        <dbReference type="ARBA" id="ARBA00008056"/>
    </source>
</evidence>
<dbReference type="GO" id="GO:0051213">
    <property type="term" value="F:dioxygenase activity"/>
    <property type="evidence" value="ECO:0007669"/>
    <property type="project" value="UniProtKB-KW"/>
</dbReference>
<dbReference type="FunFam" id="2.60.120.330:FF:000007">
    <property type="entry name" value="Protein DMR6-like oxygenase 2"/>
    <property type="match status" value="1"/>
</dbReference>
<reference evidence="10" key="1">
    <citation type="submission" date="2025-08" db="UniProtKB">
        <authorList>
            <consortium name="RefSeq"/>
        </authorList>
    </citation>
    <scope>IDENTIFICATION</scope>
</reference>
<evidence type="ECO:0000313" key="9">
    <source>
        <dbReference type="Proteomes" id="UP001515500"/>
    </source>
</evidence>
<evidence type="ECO:0000256" key="3">
    <source>
        <dbReference type="ARBA" id="ARBA00022723"/>
    </source>
</evidence>
<dbReference type="GO" id="GO:0046872">
    <property type="term" value="F:metal ion binding"/>
    <property type="evidence" value="ECO:0007669"/>
    <property type="project" value="UniProtKB-KW"/>
</dbReference>
<dbReference type="AlphaFoldDB" id="A0AB40D307"/>
<dbReference type="PANTHER" id="PTHR47991">
    <property type="entry name" value="OXOGLUTARATE/IRON-DEPENDENT DIOXYGENASE"/>
    <property type="match status" value="1"/>
</dbReference>
<feature type="domain" description="Fe2OG dioxygenase" evidence="8">
    <location>
        <begin position="209"/>
        <end position="308"/>
    </location>
</feature>
<dbReference type="InterPro" id="IPR050295">
    <property type="entry name" value="Plant_2OG-oxidoreductases"/>
</dbReference>
<evidence type="ECO:0000256" key="4">
    <source>
        <dbReference type="ARBA" id="ARBA00022964"/>
    </source>
</evidence>
<dbReference type="SUPFAM" id="SSF51197">
    <property type="entry name" value="Clavaminate synthase-like"/>
    <property type="match status" value="1"/>
</dbReference>
<gene>
    <name evidence="10" type="primary">LOC120283437</name>
</gene>
<evidence type="ECO:0000259" key="8">
    <source>
        <dbReference type="PROSITE" id="PS51471"/>
    </source>
</evidence>
<comment type="cofactor">
    <cofactor evidence="1">
        <name>L-ascorbate</name>
        <dbReference type="ChEBI" id="CHEBI:38290"/>
    </cofactor>
</comment>
<proteinExistence type="inferred from homology"/>
<dbReference type="RefSeq" id="XP_039146057.1">
    <property type="nucleotide sequence ID" value="XM_039290123.1"/>
</dbReference>
<organism evidence="9 10">
    <name type="scientific">Dioscorea cayennensis subsp. rotundata</name>
    <name type="common">White Guinea yam</name>
    <name type="synonym">Dioscorea rotundata</name>
    <dbReference type="NCBI Taxonomy" id="55577"/>
    <lineage>
        <taxon>Eukaryota</taxon>
        <taxon>Viridiplantae</taxon>
        <taxon>Streptophyta</taxon>
        <taxon>Embryophyta</taxon>
        <taxon>Tracheophyta</taxon>
        <taxon>Spermatophyta</taxon>
        <taxon>Magnoliopsida</taxon>
        <taxon>Liliopsida</taxon>
        <taxon>Dioscoreales</taxon>
        <taxon>Dioscoreaceae</taxon>
        <taxon>Dioscorea</taxon>
    </lineage>
</organism>
<dbReference type="Pfam" id="PF14226">
    <property type="entry name" value="DIOX_N"/>
    <property type="match status" value="1"/>
</dbReference>
<name>A0AB40D307_DIOCR</name>
<dbReference type="GO" id="GO:0002229">
    <property type="term" value="P:defense response to oomycetes"/>
    <property type="evidence" value="ECO:0007669"/>
    <property type="project" value="UniProtKB-ARBA"/>
</dbReference>
<keyword evidence="4" id="KW-0223">Dioxygenase</keyword>
<accession>A0AB40D307</accession>
<keyword evidence="3 7" id="KW-0479">Metal-binding</keyword>
<dbReference type="InterPro" id="IPR005123">
    <property type="entry name" value="Oxoglu/Fe-dep_dioxygenase_dom"/>
</dbReference>
<evidence type="ECO:0000313" key="10">
    <source>
        <dbReference type="RefSeq" id="XP_039146057.1"/>
    </source>
</evidence>
<evidence type="ECO:0000256" key="1">
    <source>
        <dbReference type="ARBA" id="ARBA00001961"/>
    </source>
</evidence>
<protein>
    <submittedName>
        <fullName evidence="10">Protein DMR6-LIKE OXYGENASE 2-like</fullName>
    </submittedName>
</protein>
<keyword evidence="5 7" id="KW-0560">Oxidoreductase</keyword>
<sequence length="357" mass="41078">MSNKLDCMGMCGEFSNMVLLSDMVSRERSRCIPSSYVWPKNERPNLLEMESSDVSIPLIDLHEMDDHQHSLVVKAIGEACKSDGFFMVKNHGIPETVLSEMLRISKEYFKLPECERMKAYSDDPKKNMRLSTSCNVKTEKVASWRDYLRLHCYPLEDFIHQWPSNPHSFQEIVGEYCKRVRELALKLLEAISESLGREKKYMEKALGKQGQHMAINYYPPCPQPDLTFGLPGHNDPNAITILLQDTIPGLQVLRNGKWLAVNPLPNTLIINIGNQIEVLSNGRYKSVLHRAIVNKDNERISVATFYCPSYDAVIEPARELVDEEHPRITKTFTYGEYYDQFWTLDLKSESCLDCFKV</sequence>
<evidence type="ECO:0000256" key="5">
    <source>
        <dbReference type="ARBA" id="ARBA00023002"/>
    </source>
</evidence>
<dbReference type="Gene3D" id="2.60.120.330">
    <property type="entry name" value="B-lactam Antibiotic, Isopenicillin N Synthase, Chain"/>
    <property type="match status" value="1"/>
</dbReference>
<dbReference type="InterPro" id="IPR027443">
    <property type="entry name" value="IPNS-like_sf"/>
</dbReference>
<dbReference type="GeneID" id="120283437"/>
<dbReference type="Pfam" id="PF03171">
    <property type="entry name" value="2OG-FeII_Oxy"/>
    <property type="match status" value="1"/>
</dbReference>
<dbReference type="PROSITE" id="PS51471">
    <property type="entry name" value="FE2OG_OXY"/>
    <property type="match status" value="1"/>
</dbReference>
<keyword evidence="6 7" id="KW-0408">Iron</keyword>
<dbReference type="InterPro" id="IPR044861">
    <property type="entry name" value="IPNS-like_FE2OG_OXY"/>
</dbReference>